<sequence>MKYKRCCELGFTKADELAVIRALGRVTTESPPSELGALERRYFGALGRYGASREDLRCYTNWIYFDARLSDGSTLADAVLHTYRLGRGERTFIHMMRGSAMRLHEILTLTPQVATLRDLLTGDRVTVNAETLPRETTRSALVLARIIPRGVSGWPELGGVRFLFPNTLRDELLSHLRRGIEAFRAAHPRASALEEFKLAPLILREVWVRSSGWMGAAPLGPAATADDAAERRVQQRYQDWLDEASEHLNGVSPRVAAESTALCPRVVDLLRELDRAYEEALAHGRPAFDPSLFWEVLGLREEREGQPPEQRPHGLVALMEFLPELDDVASLLADQFRREPGHDLERTIRPEVLAEEPHFHSFMGSIVQALSDDRFDPDAANAELRRLEDLVWLLVNFELHLRKVFKVDEALSWMLGTTSLEDELGDDLRLPFASFAFVFTDRYALGLAERTLSRNPHSSLRGKLLRVLTAYVTELHLPGPRRALRVCFFADARNGVRPELFGCTLVLEPDARLVDILAEAAPGEDDAELSPLFACVPQRHLLHLVMNAILHATSVRPSSEVPPAAAPDGLRFAPNGRLVSDEVWHLPGDIEISLLRTIQQARLGAISREQLHRCMVRGYRRRANPDWKDQSVRWIKPHWRGPSEASVIERPYRLIP</sequence>
<protein>
    <submittedName>
        <fullName evidence="1">Uncharacterized protein</fullName>
    </submittedName>
</protein>
<evidence type="ECO:0000313" key="2">
    <source>
        <dbReference type="Proteomes" id="UP000199400"/>
    </source>
</evidence>
<accession>A0A1I1XT48</accession>
<dbReference type="AlphaFoldDB" id="A0A1I1XT48"/>
<reference evidence="2" key="1">
    <citation type="submission" date="2016-10" db="EMBL/GenBank/DDBJ databases">
        <authorList>
            <person name="Varghese N."/>
            <person name="Submissions S."/>
        </authorList>
    </citation>
    <scope>NUCLEOTIDE SEQUENCE [LARGE SCALE GENOMIC DNA]</scope>
    <source>
        <strain evidence="2">ATCC 25963</strain>
    </source>
</reference>
<keyword evidence="2" id="KW-1185">Reference proteome</keyword>
<name>A0A1I1XT48_9BACT</name>
<evidence type="ECO:0000313" key="1">
    <source>
        <dbReference type="EMBL" id="SFE10391.1"/>
    </source>
</evidence>
<organism evidence="1 2">
    <name type="scientific">Nannocystis exedens</name>
    <dbReference type="NCBI Taxonomy" id="54"/>
    <lineage>
        <taxon>Bacteria</taxon>
        <taxon>Pseudomonadati</taxon>
        <taxon>Myxococcota</taxon>
        <taxon>Polyangia</taxon>
        <taxon>Nannocystales</taxon>
        <taxon>Nannocystaceae</taxon>
        <taxon>Nannocystis</taxon>
    </lineage>
</organism>
<dbReference type="Proteomes" id="UP000199400">
    <property type="component" value="Unassembled WGS sequence"/>
</dbReference>
<dbReference type="EMBL" id="FOMX01000008">
    <property type="protein sequence ID" value="SFE10391.1"/>
    <property type="molecule type" value="Genomic_DNA"/>
</dbReference>
<gene>
    <name evidence="1" type="ORF">SAMN02745121_03053</name>
</gene>
<proteinExistence type="predicted"/>